<protein>
    <submittedName>
        <fullName evidence="12">AGC protein kinase</fullName>
    </submittedName>
</protein>
<dbReference type="FunFam" id="3.30.200.20:FF:000042">
    <property type="entry name" value="Aurora kinase A"/>
    <property type="match status" value="1"/>
</dbReference>
<keyword evidence="5 12" id="KW-0418">Kinase</keyword>
<keyword evidence="6 7" id="KW-0067">ATP-binding</keyword>
<dbReference type="SUPFAM" id="SSF56112">
    <property type="entry name" value="Protein kinase-like (PK-like)"/>
    <property type="match status" value="1"/>
</dbReference>
<keyword evidence="2" id="KW-0597">Phosphoprotein</keyword>
<feature type="domain" description="AGC-kinase C-terminal" evidence="11">
    <location>
        <begin position="352"/>
        <end position="420"/>
    </location>
</feature>
<dbReference type="InterPro" id="IPR008271">
    <property type="entry name" value="Ser/Thr_kinase_AS"/>
</dbReference>
<feature type="region of interest" description="Disordered" evidence="9">
    <location>
        <begin position="1"/>
        <end position="66"/>
    </location>
</feature>
<dbReference type="FunFam" id="1.10.510.10:FF:000982">
    <property type="entry name" value="AGC protein kinase"/>
    <property type="match status" value="1"/>
</dbReference>
<evidence type="ECO:0000256" key="7">
    <source>
        <dbReference type="PROSITE-ProRule" id="PRU10141"/>
    </source>
</evidence>
<gene>
    <name evidence="12" type="ORF">PSTG_07911</name>
</gene>
<dbReference type="GO" id="GO:0005524">
    <property type="term" value="F:ATP binding"/>
    <property type="evidence" value="ECO:0007669"/>
    <property type="project" value="UniProtKB-UniRule"/>
</dbReference>
<comment type="caution">
    <text evidence="12">The sequence shown here is derived from an EMBL/GenBank/DDBJ whole genome shotgun (WGS) entry which is preliminary data.</text>
</comment>
<keyword evidence="3" id="KW-0808">Transferase</keyword>
<evidence type="ECO:0000256" key="8">
    <source>
        <dbReference type="RuleBase" id="RU000304"/>
    </source>
</evidence>
<proteinExistence type="inferred from homology"/>
<evidence type="ECO:0000259" key="10">
    <source>
        <dbReference type="PROSITE" id="PS50011"/>
    </source>
</evidence>
<dbReference type="PROSITE" id="PS51285">
    <property type="entry name" value="AGC_KINASE_CTER"/>
    <property type="match status" value="1"/>
</dbReference>
<dbReference type="GO" id="GO:0004674">
    <property type="term" value="F:protein serine/threonine kinase activity"/>
    <property type="evidence" value="ECO:0007669"/>
    <property type="project" value="UniProtKB-KW"/>
</dbReference>
<dbReference type="Pfam" id="PF00069">
    <property type="entry name" value="Pkinase"/>
    <property type="match status" value="1"/>
</dbReference>
<evidence type="ECO:0000256" key="1">
    <source>
        <dbReference type="ARBA" id="ARBA00022527"/>
    </source>
</evidence>
<dbReference type="Gene3D" id="3.30.200.20">
    <property type="entry name" value="Phosphorylase Kinase, domain 1"/>
    <property type="match status" value="1"/>
</dbReference>
<evidence type="ECO:0000256" key="2">
    <source>
        <dbReference type="ARBA" id="ARBA00022553"/>
    </source>
</evidence>
<evidence type="ECO:0000256" key="5">
    <source>
        <dbReference type="ARBA" id="ARBA00022777"/>
    </source>
</evidence>
<dbReference type="PANTHER" id="PTHR24351">
    <property type="entry name" value="RIBOSOMAL PROTEIN S6 KINASE"/>
    <property type="match status" value="1"/>
</dbReference>
<dbReference type="STRING" id="1165861.A0A0L0VI44"/>
<accession>A0A0L0VI44</accession>
<dbReference type="PROSITE" id="PS00107">
    <property type="entry name" value="PROTEIN_KINASE_ATP"/>
    <property type="match status" value="1"/>
</dbReference>
<dbReference type="AlphaFoldDB" id="A0A0L0VI44"/>
<feature type="compositionally biased region" description="Polar residues" evidence="9">
    <location>
        <begin position="44"/>
        <end position="54"/>
    </location>
</feature>
<evidence type="ECO:0000256" key="9">
    <source>
        <dbReference type="SAM" id="MobiDB-lite"/>
    </source>
</evidence>
<keyword evidence="4 7" id="KW-0547">Nucleotide-binding</keyword>
<reference evidence="13" key="1">
    <citation type="submission" date="2014-03" db="EMBL/GenBank/DDBJ databases">
        <title>The Genome Sequence of Puccinia striiformis f. sp. tritici PST-78.</title>
        <authorList>
            <consortium name="The Broad Institute Genome Sequencing Platform"/>
            <person name="Cuomo C."/>
            <person name="Hulbert S."/>
            <person name="Chen X."/>
            <person name="Walker B."/>
            <person name="Young S.K."/>
            <person name="Zeng Q."/>
            <person name="Gargeya S."/>
            <person name="Fitzgerald M."/>
            <person name="Haas B."/>
            <person name="Abouelleil A."/>
            <person name="Alvarado L."/>
            <person name="Arachchi H.M."/>
            <person name="Berlin A.M."/>
            <person name="Chapman S.B."/>
            <person name="Goldberg J."/>
            <person name="Griggs A."/>
            <person name="Gujja S."/>
            <person name="Hansen M."/>
            <person name="Howarth C."/>
            <person name="Imamovic A."/>
            <person name="Larimer J."/>
            <person name="McCowan C."/>
            <person name="Montmayeur A."/>
            <person name="Murphy C."/>
            <person name="Neiman D."/>
            <person name="Pearson M."/>
            <person name="Priest M."/>
            <person name="Roberts A."/>
            <person name="Saif S."/>
            <person name="Shea T."/>
            <person name="Sisk P."/>
            <person name="Sykes S."/>
            <person name="Wortman J."/>
            <person name="Nusbaum C."/>
            <person name="Birren B."/>
        </authorList>
    </citation>
    <scope>NUCLEOTIDE SEQUENCE [LARGE SCALE GENOMIC DNA]</scope>
    <source>
        <strain evidence="13">race PST-78</strain>
    </source>
</reference>
<organism evidence="12 13">
    <name type="scientific">Puccinia striiformis f. sp. tritici PST-78</name>
    <dbReference type="NCBI Taxonomy" id="1165861"/>
    <lineage>
        <taxon>Eukaryota</taxon>
        <taxon>Fungi</taxon>
        <taxon>Dikarya</taxon>
        <taxon>Basidiomycota</taxon>
        <taxon>Pucciniomycotina</taxon>
        <taxon>Pucciniomycetes</taxon>
        <taxon>Pucciniales</taxon>
        <taxon>Pucciniaceae</taxon>
        <taxon>Puccinia</taxon>
    </lineage>
</organism>
<comment type="similarity">
    <text evidence="8">Belongs to the protein kinase superfamily.</text>
</comment>
<dbReference type="SMART" id="SM00220">
    <property type="entry name" value="S_TKc"/>
    <property type="match status" value="1"/>
</dbReference>
<evidence type="ECO:0000256" key="6">
    <source>
        <dbReference type="ARBA" id="ARBA00022840"/>
    </source>
</evidence>
<dbReference type="OrthoDB" id="2495693at2759"/>
<keyword evidence="1 8" id="KW-0723">Serine/threonine-protein kinase</keyword>
<feature type="domain" description="Protein kinase" evidence="10">
    <location>
        <begin position="87"/>
        <end position="351"/>
    </location>
</feature>
<dbReference type="InterPro" id="IPR011009">
    <property type="entry name" value="Kinase-like_dom_sf"/>
</dbReference>
<evidence type="ECO:0000256" key="3">
    <source>
        <dbReference type="ARBA" id="ARBA00022679"/>
    </source>
</evidence>
<name>A0A0L0VI44_9BASI</name>
<evidence type="ECO:0000313" key="12">
    <source>
        <dbReference type="EMBL" id="KNE98891.1"/>
    </source>
</evidence>
<dbReference type="Gene3D" id="1.10.510.10">
    <property type="entry name" value="Transferase(Phosphotransferase) domain 1"/>
    <property type="match status" value="1"/>
</dbReference>
<evidence type="ECO:0000313" key="13">
    <source>
        <dbReference type="Proteomes" id="UP000054564"/>
    </source>
</evidence>
<dbReference type="Proteomes" id="UP000054564">
    <property type="component" value="Unassembled WGS sequence"/>
</dbReference>
<dbReference type="PROSITE" id="PS50011">
    <property type="entry name" value="PROTEIN_KINASE_DOM"/>
    <property type="match status" value="1"/>
</dbReference>
<evidence type="ECO:0000259" key="11">
    <source>
        <dbReference type="PROSITE" id="PS51285"/>
    </source>
</evidence>
<feature type="compositionally biased region" description="Polar residues" evidence="9">
    <location>
        <begin position="1"/>
        <end position="13"/>
    </location>
</feature>
<keyword evidence="13" id="KW-1185">Reference proteome</keyword>
<dbReference type="InterPro" id="IPR000961">
    <property type="entry name" value="AGC-kinase_C"/>
</dbReference>
<dbReference type="PROSITE" id="PS00108">
    <property type="entry name" value="PROTEIN_KINASE_ST"/>
    <property type="match status" value="1"/>
</dbReference>
<dbReference type="InterPro" id="IPR017441">
    <property type="entry name" value="Protein_kinase_ATP_BS"/>
</dbReference>
<evidence type="ECO:0000256" key="4">
    <source>
        <dbReference type="ARBA" id="ARBA00022741"/>
    </source>
</evidence>
<dbReference type="InterPro" id="IPR000719">
    <property type="entry name" value="Prot_kinase_dom"/>
</dbReference>
<feature type="binding site" evidence="7">
    <location>
        <position position="116"/>
    </location>
    <ligand>
        <name>ATP</name>
        <dbReference type="ChEBI" id="CHEBI:30616"/>
    </ligand>
</feature>
<sequence>MDNTGPAQISPSRRLSPVPAGQVPRAGGQLRWRPNNPPLFRPGSTGSNPVDNVLSSASSSSEDSDDIEYVRSTSYRAVPAHPNLSEYHLSRVIGKGSYGNVYLARRRYDQHPCAMKVMRKQDCAASVLSQTLKGEAQILASLNHPFVVKIEAAFQNNDHLFIGLQIATNGTFSEYLEAYAPMDTCKARFYICQLVAALDYLHDKEVVHGDLKPENMLVSESGYLKLADFGLARDISKEEPFDTCYGTVHYMAPEMITGRAFGPCVDWWALGVTMYQIVFARYPFSVEAASSEGRMERNDYKNLKKLIHAGNYDIPYPIEPQALCLLGTLLSHSAEHRNLTGQQMRDKHPYLQGINWEMLLGKVYASPFAPPRPPLNPNDHQYEVDYAVGYIDREVRLRDQYGGFFHDFHFVGTPWQVSRDAHPSMLIPPSSNAEYEA</sequence>
<dbReference type="EMBL" id="AJIL01000052">
    <property type="protein sequence ID" value="KNE98891.1"/>
    <property type="molecule type" value="Genomic_DNA"/>
</dbReference>